<evidence type="ECO:0000256" key="2">
    <source>
        <dbReference type="SAM" id="Phobius"/>
    </source>
</evidence>
<evidence type="ECO:0000313" key="4">
    <source>
        <dbReference type="EMBL" id="QHT60339.1"/>
    </source>
</evidence>
<accession>A0A6C0FZE7</accession>
<keyword evidence="5" id="KW-1185">Reference proteome</keyword>
<keyword evidence="2" id="KW-0472">Membrane</keyword>
<dbReference type="EMBL" id="CP048209">
    <property type="protein sequence ID" value="QHT60339.1"/>
    <property type="molecule type" value="Genomic_DNA"/>
</dbReference>
<dbReference type="PROSITE" id="PS51257">
    <property type="entry name" value="PROKAR_LIPOPROTEIN"/>
    <property type="match status" value="1"/>
</dbReference>
<feature type="compositionally biased region" description="Low complexity" evidence="1">
    <location>
        <begin position="43"/>
        <end position="58"/>
    </location>
</feature>
<evidence type="ECO:0000259" key="3">
    <source>
        <dbReference type="Pfam" id="PF14257"/>
    </source>
</evidence>
<feature type="domain" description="DUF4349" evidence="3">
    <location>
        <begin position="122"/>
        <end position="333"/>
    </location>
</feature>
<dbReference type="InterPro" id="IPR025645">
    <property type="entry name" value="DUF4349"/>
</dbReference>
<feature type="compositionally biased region" description="Low complexity" evidence="1">
    <location>
        <begin position="91"/>
        <end position="104"/>
    </location>
</feature>
<sequence>MLRKGQESKRRWTGRTMLTSMAGMLLATWMLTGCSASNGDRNAAASNGGSHAAASESAPMAKTTDGFSADASSAKSDSAAGDDAKSSMNQAAVADSDAAMPASAGSGTALQPEDSANQGFERKIVYRGNVAMEVESYDEAQTALRNLIHLSGGYLLNFSDQKTDAERGGTFTVKVPASGFDGFLSGLEKIEHASYESSAKGTDVTQEYVDLQARLKARQVVEARLLDFMAKATKTADLLQISGQLGDVQTEIEQIKGRIRYLDNNVAYSTIDLRLYEVIKPAQAADIAKRGFGKRITEAAASSVEVMYAFLQGVIVVIAGALPVLAVLALIGIPGYGIYRKVNRKRISERLTTVPMSQEPAPPTPALQETTSQEPASQEPNSREP</sequence>
<reference evidence="4 5" key="1">
    <citation type="submission" date="2020-01" db="EMBL/GenBank/DDBJ databases">
        <title>Paenibacillus sp. nov., isolated from tomato rhizosphere.</title>
        <authorList>
            <person name="Weon H.-Y."/>
            <person name="Lee S.A."/>
        </authorList>
    </citation>
    <scope>NUCLEOTIDE SEQUENCE [LARGE SCALE GENOMIC DNA]</scope>
    <source>
        <strain evidence="4 5">12200R-189</strain>
    </source>
</reference>
<organism evidence="4 5">
    <name type="scientific">Paenibacillus lycopersici</name>
    <dbReference type="NCBI Taxonomy" id="2704462"/>
    <lineage>
        <taxon>Bacteria</taxon>
        <taxon>Bacillati</taxon>
        <taxon>Bacillota</taxon>
        <taxon>Bacilli</taxon>
        <taxon>Bacillales</taxon>
        <taxon>Paenibacillaceae</taxon>
        <taxon>Paenibacillus</taxon>
    </lineage>
</organism>
<dbReference type="Proteomes" id="UP000476064">
    <property type="component" value="Chromosome"/>
</dbReference>
<keyword evidence="2" id="KW-1133">Transmembrane helix</keyword>
<dbReference type="RefSeq" id="WP_162356478.1">
    <property type="nucleotide sequence ID" value="NZ_CP048209.1"/>
</dbReference>
<feature type="region of interest" description="Disordered" evidence="1">
    <location>
        <begin position="351"/>
        <end position="385"/>
    </location>
</feature>
<keyword evidence="2" id="KW-0812">Transmembrane</keyword>
<name>A0A6C0FZE7_9BACL</name>
<feature type="transmembrane region" description="Helical" evidence="2">
    <location>
        <begin position="306"/>
        <end position="339"/>
    </location>
</feature>
<evidence type="ECO:0000256" key="1">
    <source>
        <dbReference type="SAM" id="MobiDB-lite"/>
    </source>
</evidence>
<evidence type="ECO:0000313" key="5">
    <source>
        <dbReference type="Proteomes" id="UP000476064"/>
    </source>
</evidence>
<feature type="compositionally biased region" description="Low complexity" evidence="1">
    <location>
        <begin position="65"/>
        <end position="81"/>
    </location>
</feature>
<feature type="region of interest" description="Disordered" evidence="1">
    <location>
        <begin position="43"/>
        <end position="116"/>
    </location>
</feature>
<feature type="compositionally biased region" description="Polar residues" evidence="1">
    <location>
        <begin position="367"/>
        <end position="385"/>
    </location>
</feature>
<gene>
    <name evidence="4" type="ORF">GXP70_10555</name>
</gene>
<dbReference type="Pfam" id="PF14257">
    <property type="entry name" value="DUF4349"/>
    <property type="match status" value="1"/>
</dbReference>
<dbReference type="AlphaFoldDB" id="A0A6C0FZE7"/>
<feature type="compositionally biased region" description="Polar residues" evidence="1">
    <location>
        <begin position="105"/>
        <end position="116"/>
    </location>
</feature>
<dbReference type="KEGG" id="plyc:GXP70_10555"/>
<protein>
    <submittedName>
        <fullName evidence="4">DUF4349 domain-containing protein</fullName>
    </submittedName>
</protein>
<proteinExistence type="predicted"/>